<reference evidence="1" key="1">
    <citation type="journal article" date="2023" name="GigaByte">
        <title>Genome assembly of the bearded iris, Iris pallida Lam.</title>
        <authorList>
            <person name="Bruccoleri R.E."/>
            <person name="Oakeley E.J."/>
            <person name="Faust A.M.E."/>
            <person name="Altorfer M."/>
            <person name="Dessus-Babus S."/>
            <person name="Burckhardt D."/>
            <person name="Oertli M."/>
            <person name="Naumann U."/>
            <person name="Petersen F."/>
            <person name="Wong J."/>
        </authorList>
    </citation>
    <scope>NUCLEOTIDE SEQUENCE</scope>
    <source>
        <strain evidence="1">GSM-AAB239-AS_SAM_17_03QT</strain>
    </source>
</reference>
<evidence type="ECO:0000313" key="1">
    <source>
        <dbReference type="EMBL" id="KAJ6838719.1"/>
    </source>
</evidence>
<protein>
    <submittedName>
        <fullName evidence="1">Uncharacterized protein</fullName>
    </submittedName>
</protein>
<dbReference type="Proteomes" id="UP001140949">
    <property type="component" value="Unassembled WGS sequence"/>
</dbReference>
<evidence type="ECO:0000313" key="2">
    <source>
        <dbReference type="Proteomes" id="UP001140949"/>
    </source>
</evidence>
<dbReference type="EMBL" id="JANAVB010010600">
    <property type="protein sequence ID" value="KAJ6838719.1"/>
    <property type="molecule type" value="Genomic_DNA"/>
</dbReference>
<name>A0AAX6HCF3_IRIPA</name>
<proteinExistence type="predicted"/>
<comment type="caution">
    <text evidence="1">The sequence shown here is derived from an EMBL/GenBank/DDBJ whole genome shotgun (WGS) entry which is preliminary data.</text>
</comment>
<accession>A0AAX6HCF3</accession>
<sequence>MRAASARREGKMINVSKRAYVHKIIKDGFVAKEYSCGMNVAELSDMT</sequence>
<keyword evidence="2" id="KW-1185">Reference proteome</keyword>
<organism evidence="1 2">
    <name type="scientific">Iris pallida</name>
    <name type="common">Sweet iris</name>
    <dbReference type="NCBI Taxonomy" id="29817"/>
    <lineage>
        <taxon>Eukaryota</taxon>
        <taxon>Viridiplantae</taxon>
        <taxon>Streptophyta</taxon>
        <taxon>Embryophyta</taxon>
        <taxon>Tracheophyta</taxon>
        <taxon>Spermatophyta</taxon>
        <taxon>Magnoliopsida</taxon>
        <taxon>Liliopsida</taxon>
        <taxon>Asparagales</taxon>
        <taxon>Iridaceae</taxon>
        <taxon>Iridoideae</taxon>
        <taxon>Irideae</taxon>
        <taxon>Iris</taxon>
    </lineage>
</organism>
<gene>
    <name evidence="1" type="ORF">M6B38_318850</name>
</gene>
<reference evidence="1" key="2">
    <citation type="submission" date="2023-04" db="EMBL/GenBank/DDBJ databases">
        <authorList>
            <person name="Bruccoleri R.E."/>
            <person name="Oakeley E.J."/>
            <person name="Faust A.-M."/>
            <person name="Dessus-Babus S."/>
            <person name="Altorfer M."/>
            <person name="Burckhardt D."/>
            <person name="Oertli M."/>
            <person name="Naumann U."/>
            <person name="Petersen F."/>
            <person name="Wong J."/>
        </authorList>
    </citation>
    <scope>NUCLEOTIDE SEQUENCE</scope>
    <source>
        <strain evidence="1">GSM-AAB239-AS_SAM_17_03QT</strain>
        <tissue evidence="1">Leaf</tissue>
    </source>
</reference>
<dbReference type="AlphaFoldDB" id="A0AAX6HCF3"/>